<dbReference type="EnsemblMetazoa" id="Aqu2.1.07075_001">
    <property type="protein sequence ID" value="Aqu2.1.07075_001"/>
    <property type="gene ID" value="Aqu2.1.07075"/>
</dbReference>
<dbReference type="AlphaFoldDB" id="A0A1X7SYS4"/>
<protein>
    <submittedName>
        <fullName evidence="1">Uncharacterized protein</fullName>
    </submittedName>
</protein>
<reference evidence="1" key="1">
    <citation type="submission" date="2017-05" db="UniProtKB">
        <authorList>
            <consortium name="EnsemblMetazoa"/>
        </authorList>
    </citation>
    <scope>IDENTIFICATION</scope>
</reference>
<evidence type="ECO:0000313" key="1">
    <source>
        <dbReference type="EnsemblMetazoa" id="Aqu2.1.07075_001"/>
    </source>
</evidence>
<sequence length="80" mass="9360">RLSSGAYETLRTSRVLSFPLQRTLRNCINYIKSTCGSIDDIDEDLMRVAEYSSLKEWEKCVSLIIDEVHIKEYLVYDKHT</sequence>
<accession>A0A1X7SYS4</accession>
<name>A0A1X7SYS4_AMPQE</name>
<proteinExistence type="predicted"/>
<organism evidence="1">
    <name type="scientific">Amphimedon queenslandica</name>
    <name type="common">Sponge</name>
    <dbReference type="NCBI Taxonomy" id="400682"/>
    <lineage>
        <taxon>Eukaryota</taxon>
        <taxon>Metazoa</taxon>
        <taxon>Porifera</taxon>
        <taxon>Demospongiae</taxon>
        <taxon>Heteroscleromorpha</taxon>
        <taxon>Haplosclerida</taxon>
        <taxon>Niphatidae</taxon>
        <taxon>Amphimedon</taxon>
    </lineage>
</organism>
<dbReference type="InParanoid" id="A0A1X7SYS4"/>